<evidence type="ECO:0000313" key="11">
    <source>
        <dbReference type="EMBL" id="QNN61794.1"/>
    </source>
</evidence>
<dbReference type="Pfam" id="PF00005">
    <property type="entry name" value="ABC_tran"/>
    <property type="match status" value="2"/>
</dbReference>
<dbReference type="PANTHER" id="PTHR43790:SF3">
    <property type="entry name" value="D-ALLOSE IMPORT ATP-BINDING PROTEIN ALSA-RELATED"/>
    <property type="match status" value="1"/>
</dbReference>
<keyword evidence="5" id="KW-0677">Repeat</keyword>
<evidence type="ECO:0000313" key="12">
    <source>
        <dbReference type="Proteomes" id="UP000515928"/>
    </source>
</evidence>
<dbReference type="InterPro" id="IPR003439">
    <property type="entry name" value="ABC_transporter-like_ATP-bd"/>
</dbReference>
<keyword evidence="2" id="KW-0813">Transport</keyword>
<comment type="subcellular location">
    <subcellularLocation>
        <location evidence="1">Cell membrane</location>
        <topology evidence="1">Peripheral membrane protein</topology>
    </subcellularLocation>
</comment>
<dbReference type="Gene3D" id="3.40.50.300">
    <property type="entry name" value="P-loop containing nucleotide triphosphate hydrolases"/>
    <property type="match status" value="2"/>
</dbReference>
<dbReference type="AlphaFoldDB" id="A0A7G9S1R9"/>
<dbReference type="PROSITE" id="PS00211">
    <property type="entry name" value="ABC_TRANSPORTER_1"/>
    <property type="match status" value="1"/>
</dbReference>
<evidence type="ECO:0000256" key="2">
    <source>
        <dbReference type="ARBA" id="ARBA00022448"/>
    </source>
</evidence>
<keyword evidence="7 11" id="KW-0067">ATP-binding</keyword>
<proteinExistence type="predicted"/>
<gene>
    <name evidence="11" type="ORF">H9L01_01610</name>
</gene>
<evidence type="ECO:0000256" key="7">
    <source>
        <dbReference type="ARBA" id="ARBA00022840"/>
    </source>
</evidence>
<name>A0A7G9S1R9_9FIRM</name>
<evidence type="ECO:0000256" key="5">
    <source>
        <dbReference type="ARBA" id="ARBA00022737"/>
    </source>
</evidence>
<organism evidence="11 12">
    <name type="scientific">Erysipelothrix inopinata</name>
    <dbReference type="NCBI Taxonomy" id="225084"/>
    <lineage>
        <taxon>Bacteria</taxon>
        <taxon>Bacillati</taxon>
        <taxon>Bacillota</taxon>
        <taxon>Erysipelotrichia</taxon>
        <taxon>Erysipelotrichales</taxon>
        <taxon>Erysipelotrichaceae</taxon>
        <taxon>Erysipelothrix</taxon>
    </lineage>
</organism>
<dbReference type="SMART" id="SM00382">
    <property type="entry name" value="AAA"/>
    <property type="match status" value="2"/>
</dbReference>
<reference evidence="11 12" key="1">
    <citation type="submission" date="2020-08" db="EMBL/GenBank/DDBJ databases">
        <title>Genome sequence of Erysipelothrix inopinata DSM 15511T.</title>
        <authorList>
            <person name="Hyun D.-W."/>
            <person name="Bae J.-W."/>
        </authorList>
    </citation>
    <scope>NUCLEOTIDE SEQUENCE [LARGE SCALE GENOMIC DNA]</scope>
    <source>
        <strain evidence="11 12">DSM 15511</strain>
    </source>
</reference>
<dbReference type="GO" id="GO:0005524">
    <property type="term" value="F:ATP binding"/>
    <property type="evidence" value="ECO:0007669"/>
    <property type="project" value="UniProtKB-KW"/>
</dbReference>
<dbReference type="GO" id="GO:0016887">
    <property type="term" value="F:ATP hydrolysis activity"/>
    <property type="evidence" value="ECO:0007669"/>
    <property type="project" value="InterPro"/>
</dbReference>
<accession>A0A7G9S1R9</accession>
<dbReference type="Proteomes" id="UP000515928">
    <property type="component" value="Chromosome"/>
</dbReference>
<dbReference type="PANTHER" id="PTHR43790">
    <property type="entry name" value="CARBOHYDRATE TRANSPORT ATP-BINDING PROTEIN MG119-RELATED"/>
    <property type="match status" value="1"/>
</dbReference>
<keyword evidence="4" id="KW-0762">Sugar transport</keyword>
<sequence length="500" mass="56106">MDKINKSFAGVQVLKDVDFNLRNGEVHALMGENGAGKSTLMKILNGIYAKDEGAVYVNDELVNFNNTADAQEKGITIVHQELNMMKDLTVAQNIFLGKEIYKRGKFIDDRAMVKESKKLFEKLHVDIDPSQRVGKLSIGEQQMVEIAKAIAVEAKIIVFDEPTAALSLKEIDALFQIIKHLTDEGIGVIYISHRMDEIEKITDRITVLRDGTYIGTVDTKETSQDDLIKMMVGRTLSNERRPESTSIKDEIVLKVEGLTNKYVSNINFELRKGEILGFSGLMGSGRTEVARAIFGADSIDTGKIIINGNEVKIKNTTDALKYGIGYISEDRRRNGVHIHESISKNISINNLDKFEKTLGVLDDKAISTQAEVYRDMLNIKLHDVEQEVINLSGGNQQKVVIAKWLAKDSEIIIFDEPTRGIDVGAKVEIYDLMDRLVLEGKSIIMISSEMEEVLRMSDRILVMCEGSLVHELSIDEATQEEIMRYAVPREGVKDERHKEN</sequence>
<evidence type="ECO:0000259" key="10">
    <source>
        <dbReference type="PROSITE" id="PS50893"/>
    </source>
</evidence>
<keyword evidence="12" id="KW-1185">Reference proteome</keyword>
<keyword evidence="3" id="KW-1003">Cell membrane</keyword>
<dbReference type="CDD" id="cd03215">
    <property type="entry name" value="ABC_Carb_Monos_II"/>
    <property type="match status" value="1"/>
</dbReference>
<evidence type="ECO:0000256" key="9">
    <source>
        <dbReference type="ARBA" id="ARBA00023136"/>
    </source>
</evidence>
<evidence type="ECO:0000256" key="8">
    <source>
        <dbReference type="ARBA" id="ARBA00022967"/>
    </source>
</evidence>
<evidence type="ECO:0000256" key="3">
    <source>
        <dbReference type="ARBA" id="ARBA00022475"/>
    </source>
</evidence>
<dbReference type="KEGG" id="eio:H9L01_01610"/>
<dbReference type="GO" id="GO:0005886">
    <property type="term" value="C:plasma membrane"/>
    <property type="evidence" value="ECO:0007669"/>
    <property type="project" value="UniProtKB-SubCell"/>
</dbReference>
<dbReference type="InterPro" id="IPR003593">
    <property type="entry name" value="AAA+_ATPase"/>
</dbReference>
<dbReference type="InterPro" id="IPR017871">
    <property type="entry name" value="ABC_transporter-like_CS"/>
</dbReference>
<feature type="domain" description="ABC transporter" evidence="10">
    <location>
        <begin position="247"/>
        <end position="490"/>
    </location>
</feature>
<evidence type="ECO:0000256" key="6">
    <source>
        <dbReference type="ARBA" id="ARBA00022741"/>
    </source>
</evidence>
<dbReference type="InterPro" id="IPR027417">
    <property type="entry name" value="P-loop_NTPase"/>
</dbReference>
<dbReference type="FunFam" id="3.40.50.300:FF:000127">
    <property type="entry name" value="Ribose import ATP-binding protein RbsA"/>
    <property type="match status" value="1"/>
</dbReference>
<keyword evidence="9" id="KW-0472">Membrane</keyword>
<keyword evidence="8" id="KW-1278">Translocase</keyword>
<feature type="domain" description="ABC transporter" evidence="10">
    <location>
        <begin position="1"/>
        <end position="235"/>
    </location>
</feature>
<evidence type="ECO:0000256" key="4">
    <source>
        <dbReference type="ARBA" id="ARBA00022597"/>
    </source>
</evidence>
<dbReference type="SUPFAM" id="SSF52540">
    <property type="entry name" value="P-loop containing nucleoside triphosphate hydrolases"/>
    <property type="match status" value="2"/>
</dbReference>
<protein>
    <submittedName>
        <fullName evidence="11">Sugar ABC transporter ATP-binding protein</fullName>
    </submittedName>
</protein>
<dbReference type="PROSITE" id="PS50893">
    <property type="entry name" value="ABC_TRANSPORTER_2"/>
    <property type="match status" value="2"/>
</dbReference>
<keyword evidence="6" id="KW-0547">Nucleotide-binding</keyword>
<evidence type="ECO:0000256" key="1">
    <source>
        <dbReference type="ARBA" id="ARBA00004202"/>
    </source>
</evidence>
<dbReference type="InterPro" id="IPR050107">
    <property type="entry name" value="ABC_carbohydrate_import_ATPase"/>
</dbReference>
<dbReference type="CDD" id="cd03216">
    <property type="entry name" value="ABC_Carb_Monos_I"/>
    <property type="match status" value="1"/>
</dbReference>
<dbReference type="EMBL" id="CP060715">
    <property type="protein sequence ID" value="QNN61794.1"/>
    <property type="molecule type" value="Genomic_DNA"/>
</dbReference>